<protein>
    <recommendedName>
        <fullName evidence="3">DUF2639 domain-containing protein</fullName>
    </recommendedName>
</protein>
<proteinExistence type="predicted"/>
<evidence type="ECO:0000313" key="2">
    <source>
        <dbReference type="Proteomes" id="UP000823486"/>
    </source>
</evidence>
<dbReference type="Pfam" id="PF11121">
    <property type="entry name" value="DUF2639"/>
    <property type="match status" value="1"/>
</dbReference>
<dbReference type="InterPro" id="IPR022580">
    <property type="entry name" value="DUF2639"/>
</dbReference>
<organism evidence="1 2">
    <name type="scientific">Peribacillus deserti</name>
    <dbReference type="NCBI Taxonomy" id="673318"/>
    <lineage>
        <taxon>Bacteria</taxon>
        <taxon>Bacillati</taxon>
        <taxon>Bacillota</taxon>
        <taxon>Bacilli</taxon>
        <taxon>Bacillales</taxon>
        <taxon>Bacillaceae</taxon>
        <taxon>Peribacillus</taxon>
    </lineage>
</organism>
<accession>A0ABS2QH74</accession>
<reference evidence="1 2" key="1">
    <citation type="submission" date="2021-01" db="EMBL/GenBank/DDBJ databases">
        <title>Genomic Encyclopedia of Type Strains, Phase IV (KMG-IV): sequencing the most valuable type-strain genomes for metagenomic binning, comparative biology and taxonomic classification.</title>
        <authorList>
            <person name="Goeker M."/>
        </authorList>
    </citation>
    <scope>NUCLEOTIDE SEQUENCE [LARGE SCALE GENOMIC DNA]</scope>
    <source>
        <strain evidence="1 2">DSM 105482</strain>
    </source>
</reference>
<evidence type="ECO:0008006" key="3">
    <source>
        <dbReference type="Google" id="ProtNLM"/>
    </source>
</evidence>
<dbReference type="EMBL" id="JAFBFI010000007">
    <property type="protein sequence ID" value="MBM7692507.1"/>
    <property type="molecule type" value="Genomic_DNA"/>
</dbReference>
<dbReference type="Proteomes" id="UP000823486">
    <property type="component" value="Unassembled WGS sequence"/>
</dbReference>
<name>A0ABS2QH74_9BACI</name>
<dbReference type="RefSeq" id="WP_204542232.1">
    <property type="nucleotide sequence ID" value="NZ_JAFBFI010000007.1"/>
</dbReference>
<keyword evidence="2" id="KW-1185">Reference proteome</keyword>
<comment type="caution">
    <text evidence="1">The sequence shown here is derived from an EMBL/GenBank/DDBJ whole genome shotgun (WGS) entry which is preliminary data.</text>
</comment>
<evidence type="ECO:0000313" key="1">
    <source>
        <dbReference type="EMBL" id="MBM7692507.1"/>
    </source>
</evidence>
<gene>
    <name evidence="1" type="ORF">JOC77_001937</name>
</gene>
<sequence>MAYTYSKGWFIQQLKEMGVSKHPVERKKLELYRTHILRNLYSELGEKKRQD</sequence>